<dbReference type="PANTHER" id="PTHR43800">
    <property type="entry name" value="PEPTIDYL-LYSINE N-ACETYLTRANSFERASE YJAB"/>
    <property type="match status" value="1"/>
</dbReference>
<feature type="domain" description="N-acetyltransferase" evidence="3">
    <location>
        <begin position="174"/>
        <end position="331"/>
    </location>
</feature>
<dbReference type="RefSeq" id="WP_093688696.1">
    <property type="nucleotide sequence ID" value="NZ_FNBU01000005.1"/>
</dbReference>
<dbReference type="CDD" id="cd04301">
    <property type="entry name" value="NAT_SF"/>
    <property type="match status" value="1"/>
</dbReference>
<dbReference type="SUPFAM" id="SSF55729">
    <property type="entry name" value="Acyl-CoA N-acyltransferases (Nat)"/>
    <property type="match status" value="2"/>
</dbReference>
<dbReference type="PANTHER" id="PTHR43800:SF1">
    <property type="entry name" value="PEPTIDYL-LYSINE N-ACETYLTRANSFERASE YJAB"/>
    <property type="match status" value="1"/>
</dbReference>
<dbReference type="GO" id="GO:0016747">
    <property type="term" value="F:acyltransferase activity, transferring groups other than amino-acyl groups"/>
    <property type="evidence" value="ECO:0007669"/>
    <property type="project" value="InterPro"/>
</dbReference>
<evidence type="ECO:0000313" key="5">
    <source>
        <dbReference type="Proteomes" id="UP000243333"/>
    </source>
</evidence>
<dbReference type="AlphaFoldDB" id="A0A1G7JMQ6"/>
<gene>
    <name evidence="4" type="ORF">SAMN05660235_01007</name>
</gene>
<proteinExistence type="predicted"/>
<evidence type="ECO:0000256" key="1">
    <source>
        <dbReference type="ARBA" id="ARBA00022679"/>
    </source>
</evidence>
<keyword evidence="5" id="KW-1185">Reference proteome</keyword>
<dbReference type="PROSITE" id="PS51186">
    <property type="entry name" value="GNAT"/>
    <property type="match status" value="2"/>
</dbReference>
<dbReference type="InterPro" id="IPR000182">
    <property type="entry name" value="GNAT_dom"/>
</dbReference>
<sequence>MDNDKTIRPCSCTVERVCYHDLSDLEKIFTAAFGDEIHVKRIRQRIHRVRQFYYLLLPLSRVSPWVKNLFNIYVCRMDGQVAGFIQVSYLNRRQLHLDYIAVRKQYRGRGFGTLMLRKLVENVADAQQYDIILEVKEGNPAHCLYKRLGFTDQAKVLHFEKNIDKTSSARTQLPGFRVRRDTDWREIYQLYLASIPARIRRCIQREIKEFNPSLFTRTLSWIKNKLMGNEIGQYVLERDETIVGSLEIFSYPKAGIHSVSVLLHPAYEHLRTELMEQALAQLSSFGEGVVTTTIYNDDIRKQHTLAMLGFIKTETYYLMFRPPFSEQAKVVVYPVSKAHTRKRKSHPETLSLTEGE</sequence>
<dbReference type="Gene3D" id="3.40.630.30">
    <property type="match status" value="2"/>
</dbReference>
<accession>A0A1G7JMQ6</accession>
<dbReference type="EMBL" id="FNBU01000005">
    <property type="protein sequence ID" value="SDF26238.1"/>
    <property type="molecule type" value="Genomic_DNA"/>
</dbReference>
<dbReference type="Proteomes" id="UP000243333">
    <property type="component" value="Unassembled WGS sequence"/>
</dbReference>
<dbReference type="OrthoDB" id="156739at2"/>
<reference evidence="5" key="1">
    <citation type="submission" date="2016-10" db="EMBL/GenBank/DDBJ databases">
        <authorList>
            <person name="Varghese N."/>
            <person name="Submissions S."/>
        </authorList>
    </citation>
    <scope>NUCLEOTIDE SEQUENCE [LARGE SCALE GENOMIC DNA]</scope>
    <source>
        <strain evidence="5">DSM 23256</strain>
    </source>
</reference>
<dbReference type="InterPro" id="IPR016181">
    <property type="entry name" value="Acyl_CoA_acyltransferase"/>
</dbReference>
<name>A0A1G7JMQ6_9FIRM</name>
<organism evidence="4 5">
    <name type="scientific">Sporolituus thermophilus DSM 23256</name>
    <dbReference type="NCBI Taxonomy" id="1123285"/>
    <lineage>
        <taxon>Bacteria</taxon>
        <taxon>Bacillati</taxon>
        <taxon>Bacillota</taxon>
        <taxon>Negativicutes</taxon>
        <taxon>Selenomonadales</taxon>
        <taxon>Sporomusaceae</taxon>
        <taxon>Sporolituus</taxon>
    </lineage>
</organism>
<evidence type="ECO:0000259" key="3">
    <source>
        <dbReference type="PROSITE" id="PS51186"/>
    </source>
</evidence>
<keyword evidence="1 4" id="KW-0808">Transferase</keyword>
<evidence type="ECO:0000256" key="2">
    <source>
        <dbReference type="ARBA" id="ARBA00023315"/>
    </source>
</evidence>
<protein>
    <submittedName>
        <fullName evidence="4">Acetyltransferase (GNAT) family protein</fullName>
    </submittedName>
</protein>
<dbReference type="STRING" id="1123285.SAMN05660235_01007"/>
<feature type="domain" description="N-acetyltransferase" evidence="3">
    <location>
        <begin position="5"/>
        <end position="183"/>
    </location>
</feature>
<keyword evidence="2" id="KW-0012">Acyltransferase</keyword>
<evidence type="ECO:0000313" key="4">
    <source>
        <dbReference type="EMBL" id="SDF26238.1"/>
    </source>
</evidence>
<dbReference type="Pfam" id="PF13508">
    <property type="entry name" value="Acetyltransf_7"/>
    <property type="match status" value="1"/>
</dbReference>